<feature type="region of interest" description="Disordered" evidence="1">
    <location>
        <begin position="1"/>
        <end position="56"/>
    </location>
</feature>
<evidence type="ECO:0000313" key="3">
    <source>
        <dbReference type="Proteomes" id="UP000270296"/>
    </source>
</evidence>
<gene>
    <name evidence="2" type="ORF">SBAD_LOCUS1706</name>
</gene>
<reference evidence="4" key="1">
    <citation type="submission" date="2016-06" db="UniProtKB">
        <authorList>
            <consortium name="WormBaseParasite"/>
        </authorList>
    </citation>
    <scope>IDENTIFICATION</scope>
</reference>
<accession>A0A183IDL2</accession>
<name>A0A183IDL2_9BILA</name>
<protein>
    <submittedName>
        <fullName evidence="2 4">Uncharacterized protein</fullName>
    </submittedName>
</protein>
<evidence type="ECO:0000256" key="1">
    <source>
        <dbReference type="SAM" id="MobiDB-lite"/>
    </source>
</evidence>
<dbReference type="AlphaFoldDB" id="A0A183IDL2"/>
<feature type="compositionally biased region" description="Basic and acidic residues" evidence="1">
    <location>
        <begin position="34"/>
        <end position="48"/>
    </location>
</feature>
<evidence type="ECO:0000313" key="2">
    <source>
        <dbReference type="EMBL" id="VDO95242.1"/>
    </source>
</evidence>
<organism evidence="4">
    <name type="scientific">Soboliphyme baturini</name>
    <dbReference type="NCBI Taxonomy" id="241478"/>
    <lineage>
        <taxon>Eukaryota</taxon>
        <taxon>Metazoa</taxon>
        <taxon>Ecdysozoa</taxon>
        <taxon>Nematoda</taxon>
        <taxon>Enoplea</taxon>
        <taxon>Dorylaimia</taxon>
        <taxon>Dioctophymatida</taxon>
        <taxon>Dioctophymatoidea</taxon>
        <taxon>Soboliphymatidae</taxon>
        <taxon>Soboliphyme</taxon>
    </lineage>
</organism>
<reference evidence="2 3" key="2">
    <citation type="submission" date="2018-11" db="EMBL/GenBank/DDBJ databases">
        <authorList>
            <consortium name="Pathogen Informatics"/>
        </authorList>
    </citation>
    <scope>NUCLEOTIDE SEQUENCE [LARGE SCALE GENOMIC DNA]</scope>
</reference>
<keyword evidence="3" id="KW-1185">Reference proteome</keyword>
<proteinExistence type="predicted"/>
<evidence type="ECO:0000313" key="4">
    <source>
        <dbReference type="WBParaSite" id="SBAD_0000179401-mRNA-1"/>
    </source>
</evidence>
<dbReference type="EMBL" id="UZAM01006921">
    <property type="protein sequence ID" value="VDO95242.1"/>
    <property type="molecule type" value="Genomic_DNA"/>
</dbReference>
<dbReference type="Proteomes" id="UP000270296">
    <property type="component" value="Unassembled WGS sequence"/>
</dbReference>
<sequence length="66" mass="7128">MANEDSSTSERKTKTATNLPDCPEADALNLARQCSDERSAAKREDVVKKRPSPVDGRPLCVKVLAG</sequence>
<dbReference type="WBParaSite" id="SBAD_0000179401-mRNA-1">
    <property type="protein sequence ID" value="SBAD_0000179401-mRNA-1"/>
    <property type="gene ID" value="SBAD_0000179401"/>
</dbReference>